<gene>
    <name evidence="1" type="ORF">SAMN04488066_1199</name>
</gene>
<evidence type="ECO:0000313" key="1">
    <source>
        <dbReference type="EMBL" id="SFH69653.1"/>
    </source>
</evidence>
<dbReference type="AlphaFoldDB" id="A0A1I3C5G2"/>
<dbReference type="EMBL" id="FOPZ01000019">
    <property type="protein sequence ID" value="SFH69653.1"/>
    <property type="molecule type" value="Genomic_DNA"/>
</dbReference>
<sequence>MSLEATVAAPFKRHAAERLGEGEFVVALSLEREWFSPDQAKRLVDVAVGRGLVDEEDGELVARFDPDDVVVPEDFRPDEDVLREQSTFETALDAIVSAGVEKQRAVAGINERQRALAVTIEAAAVLYAKEQGARVDHLVEDVRAELAGGE</sequence>
<dbReference type="Pfam" id="PF09999">
    <property type="entry name" value="DUF2240"/>
    <property type="match status" value="1"/>
</dbReference>
<dbReference type="Proteomes" id="UP000323537">
    <property type="component" value="Unassembled WGS sequence"/>
</dbReference>
<reference evidence="1 2" key="1">
    <citation type="submission" date="2016-10" db="EMBL/GenBank/DDBJ databases">
        <authorList>
            <person name="Varghese N."/>
            <person name="Submissions S."/>
        </authorList>
    </citation>
    <scope>NUCLEOTIDE SEQUENCE [LARGE SCALE GENOMIC DNA]</scope>
    <source>
        <strain evidence="1 2">CGMCC 1.6377</strain>
    </source>
</reference>
<proteinExistence type="predicted"/>
<dbReference type="InterPro" id="IPR018716">
    <property type="entry name" value="DUF2240"/>
</dbReference>
<dbReference type="RefSeq" id="WP_149785251.1">
    <property type="nucleotide sequence ID" value="NZ_BAAADP010000003.1"/>
</dbReference>
<organism evidence="1 2">
    <name type="scientific">Halorubrum aquaticum</name>
    <dbReference type="NCBI Taxonomy" id="387340"/>
    <lineage>
        <taxon>Archaea</taxon>
        <taxon>Methanobacteriati</taxon>
        <taxon>Methanobacteriota</taxon>
        <taxon>Stenosarchaea group</taxon>
        <taxon>Halobacteria</taxon>
        <taxon>Halobacteriales</taxon>
        <taxon>Haloferacaceae</taxon>
        <taxon>Halorubrum</taxon>
    </lineage>
</organism>
<keyword evidence="2" id="KW-1185">Reference proteome</keyword>
<protein>
    <recommendedName>
        <fullName evidence="3">DUF2240 family protein</fullName>
    </recommendedName>
</protein>
<evidence type="ECO:0008006" key="3">
    <source>
        <dbReference type="Google" id="ProtNLM"/>
    </source>
</evidence>
<dbReference type="OrthoDB" id="146786at2157"/>
<evidence type="ECO:0000313" key="2">
    <source>
        <dbReference type="Proteomes" id="UP000323537"/>
    </source>
</evidence>
<name>A0A1I3C5G2_9EURY</name>
<accession>A0A1I3C5G2</accession>